<dbReference type="PANTHER" id="PTHR20855:SF115">
    <property type="entry name" value="HEPTAHELICAL TRANSMEMBRANE PROTEIN 1"/>
    <property type="match status" value="1"/>
</dbReference>
<dbReference type="AlphaFoldDB" id="A0A8S0Q4J0"/>
<dbReference type="InterPro" id="IPR004254">
    <property type="entry name" value="AdipoR/HlyIII-related"/>
</dbReference>
<gene>
    <name evidence="5" type="ORF">OLEA9_A115963</name>
</gene>
<name>A0A8S0Q4J0_OLEEU</name>
<keyword evidence="6" id="KW-1185">Reference proteome</keyword>
<evidence type="ECO:0000313" key="6">
    <source>
        <dbReference type="Proteomes" id="UP000594638"/>
    </source>
</evidence>
<dbReference type="PANTHER" id="PTHR20855">
    <property type="entry name" value="ADIPOR/PROGESTIN RECEPTOR-RELATED"/>
    <property type="match status" value="1"/>
</dbReference>
<dbReference type="GO" id="GO:0009725">
    <property type="term" value="P:response to hormone"/>
    <property type="evidence" value="ECO:0007669"/>
    <property type="project" value="UniProtKB-ARBA"/>
</dbReference>
<keyword evidence="2 5" id="KW-0812">Transmembrane</keyword>
<evidence type="ECO:0000256" key="2">
    <source>
        <dbReference type="ARBA" id="ARBA00022692"/>
    </source>
</evidence>
<keyword evidence="3" id="KW-1133">Transmembrane helix</keyword>
<dbReference type="Proteomes" id="UP000594638">
    <property type="component" value="Unassembled WGS sequence"/>
</dbReference>
<reference evidence="5 6" key="1">
    <citation type="submission" date="2019-12" db="EMBL/GenBank/DDBJ databases">
        <authorList>
            <person name="Alioto T."/>
            <person name="Alioto T."/>
            <person name="Gomez Garrido J."/>
        </authorList>
    </citation>
    <scope>NUCLEOTIDE SEQUENCE [LARGE SCALE GENOMIC DNA]</scope>
</reference>
<protein>
    <submittedName>
        <fullName evidence="5">Heptahelical transmembrane 1-like</fullName>
    </submittedName>
</protein>
<accession>A0A8S0Q4J0</accession>
<sequence length="214" mass="24682">MNSTEGSVWQRKIEGKMDQEKDQTASFFSQDSAISCKKKIGKTKRKIYPLLSFHELPDYMKDNEYILNYYRVNWPLKEAFFSLFRWHNETLNVWTHLVGFVLFLGLTICNLTHVPQVADFITMFTGQFPSSADANMSHNSKDFSLVQTKLVDLKRESHLNMDNTFPEMAAPDSRAVETRVVRPRRSQSSDIPCVCDHGGIGTLWCCTNFLEIPQ</sequence>
<dbReference type="Gramene" id="OE9A115963T2">
    <property type="protein sequence ID" value="OE9A115963C2"/>
    <property type="gene ID" value="OE9A115963"/>
</dbReference>
<evidence type="ECO:0000256" key="4">
    <source>
        <dbReference type="ARBA" id="ARBA00023136"/>
    </source>
</evidence>
<dbReference type="Pfam" id="PF03006">
    <property type="entry name" value="HlyIII"/>
    <property type="match status" value="1"/>
</dbReference>
<dbReference type="OrthoDB" id="529367at2759"/>
<comment type="subcellular location">
    <subcellularLocation>
        <location evidence="1">Membrane</location>
        <topology evidence="1">Multi-pass membrane protein</topology>
    </subcellularLocation>
</comment>
<comment type="caution">
    <text evidence="5">The sequence shown here is derived from an EMBL/GenBank/DDBJ whole genome shotgun (WGS) entry which is preliminary data.</text>
</comment>
<evidence type="ECO:0000256" key="3">
    <source>
        <dbReference type="ARBA" id="ARBA00022989"/>
    </source>
</evidence>
<dbReference type="EMBL" id="CACTIH010000517">
    <property type="protein sequence ID" value="CAA2961263.1"/>
    <property type="molecule type" value="Genomic_DNA"/>
</dbReference>
<keyword evidence="4" id="KW-0472">Membrane</keyword>
<dbReference type="GO" id="GO:0016020">
    <property type="term" value="C:membrane"/>
    <property type="evidence" value="ECO:0007669"/>
    <property type="project" value="UniProtKB-SubCell"/>
</dbReference>
<dbReference type="GO" id="GO:0009744">
    <property type="term" value="P:response to sucrose"/>
    <property type="evidence" value="ECO:0007669"/>
    <property type="project" value="UniProtKB-ARBA"/>
</dbReference>
<organism evidence="5 6">
    <name type="scientific">Olea europaea subsp. europaea</name>
    <dbReference type="NCBI Taxonomy" id="158383"/>
    <lineage>
        <taxon>Eukaryota</taxon>
        <taxon>Viridiplantae</taxon>
        <taxon>Streptophyta</taxon>
        <taxon>Embryophyta</taxon>
        <taxon>Tracheophyta</taxon>
        <taxon>Spermatophyta</taxon>
        <taxon>Magnoliopsida</taxon>
        <taxon>eudicotyledons</taxon>
        <taxon>Gunneridae</taxon>
        <taxon>Pentapetalae</taxon>
        <taxon>asterids</taxon>
        <taxon>lamiids</taxon>
        <taxon>Lamiales</taxon>
        <taxon>Oleaceae</taxon>
        <taxon>Oleeae</taxon>
        <taxon>Olea</taxon>
    </lineage>
</organism>
<evidence type="ECO:0000313" key="5">
    <source>
        <dbReference type="EMBL" id="CAA2961263.1"/>
    </source>
</evidence>
<proteinExistence type="predicted"/>
<dbReference type="GO" id="GO:0038023">
    <property type="term" value="F:signaling receptor activity"/>
    <property type="evidence" value="ECO:0007669"/>
    <property type="project" value="TreeGrafter"/>
</dbReference>
<evidence type="ECO:0000256" key="1">
    <source>
        <dbReference type="ARBA" id="ARBA00004141"/>
    </source>
</evidence>